<accession>A0AA36DIY5</accession>
<feature type="signal peptide" evidence="1">
    <location>
        <begin position="1"/>
        <end position="22"/>
    </location>
</feature>
<proteinExistence type="predicted"/>
<evidence type="ECO:0000313" key="2">
    <source>
        <dbReference type="EMBL" id="CAJ0588521.1"/>
    </source>
</evidence>
<sequence length="69" mass="7732">MATMKLFLNILVLLVLASMTSAQFGGPYGMAFGMGYDMGYGTGLGRGYGMGRFHRHHFRPYGMFGMYYK</sequence>
<evidence type="ECO:0000256" key="1">
    <source>
        <dbReference type="SAM" id="SignalP"/>
    </source>
</evidence>
<name>A0AA36DIY5_CYLNA</name>
<dbReference type="Proteomes" id="UP001176961">
    <property type="component" value="Unassembled WGS sequence"/>
</dbReference>
<gene>
    <name evidence="2" type="ORF">CYNAS_LOCUS504</name>
</gene>
<evidence type="ECO:0000313" key="3">
    <source>
        <dbReference type="Proteomes" id="UP001176961"/>
    </source>
</evidence>
<keyword evidence="3" id="KW-1185">Reference proteome</keyword>
<keyword evidence="1" id="KW-0732">Signal</keyword>
<reference evidence="2" key="1">
    <citation type="submission" date="2023-07" db="EMBL/GenBank/DDBJ databases">
        <authorList>
            <consortium name="CYATHOMIX"/>
        </authorList>
    </citation>
    <scope>NUCLEOTIDE SEQUENCE</scope>
    <source>
        <strain evidence="2">N/A</strain>
    </source>
</reference>
<feature type="chain" id="PRO_5041328554" evidence="1">
    <location>
        <begin position="23"/>
        <end position="69"/>
    </location>
</feature>
<protein>
    <submittedName>
        <fullName evidence="2">Uncharacterized protein</fullName>
    </submittedName>
</protein>
<dbReference type="EMBL" id="CATQJL010000001">
    <property type="protein sequence ID" value="CAJ0588521.1"/>
    <property type="molecule type" value="Genomic_DNA"/>
</dbReference>
<comment type="caution">
    <text evidence="2">The sequence shown here is derived from an EMBL/GenBank/DDBJ whole genome shotgun (WGS) entry which is preliminary data.</text>
</comment>
<organism evidence="2 3">
    <name type="scientific">Cylicocyclus nassatus</name>
    <name type="common">Nematode worm</name>
    <dbReference type="NCBI Taxonomy" id="53992"/>
    <lineage>
        <taxon>Eukaryota</taxon>
        <taxon>Metazoa</taxon>
        <taxon>Ecdysozoa</taxon>
        <taxon>Nematoda</taxon>
        <taxon>Chromadorea</taxon>
        <taxon>Rhabditida</taxon>
        <taxon>Rhabditina</taxon>
        <taxon>Rhabditomorpha</taxon>
        <taxon>Strongyloidea</taxon>
        <taxon>Strongylidae</taxon>
        <taxon>Cylicocyclus</taxon>
    </lineage>
</organism>
<dbReference type="AlphaFoldDB" id="A0AA36DIY5"/>